<dbReference type="Proteomes" id="UP000015106">
    <property type="component" value="Chromosome 6"/>
</dbReference>
<evidence type="ECO:0000313" key="2">
    <source>
        <dbReference type="EnsemblPlants" id="TuG1812G0600002377.01.T01.cds358721"/>
    </source>
</evidence>
<evidence type="ECO:0000313" key="3">
    <source>
        <dbReference type="Proteomes" id="UP000015106"/>
    </source>
</evidence>
<keyword evidence="3" id="KW-1185">Reference proteome</keyword>
<proteinExistence type="predicted"/>
<dbReference type="AlphaFoldDB" id="A0A8R7UTK9"/>
<reference evidence="2" key="3">
    <citation type="submission" date="2022-06" db="UniProtKB">
        <authorList>
            <consortium name="EnsemblPlants"/>
        </authorList>
    </citation>
    <scope>IDENTIFICATION</scope>
</reference>
<name>A0A8R7UTK9_TRIUA</name>
<feature type="region of interest" description="Disordered" evidence="1">
    <location>
        <begin position="112"/>
        <end position="151"/>
    </location>
</feature>
<organism evidence="2 3">
    <name type="scientific">Triticum urartu</name>
    <name type="common">Red wild einkorn</name>
    <name type="synonym">Crithodium urartu</name>
    <dbReference type="NCBI Taxonomy" id="4572"/>
    <lineage>
        <taxon>Eukaryota</taxon>
        <taxon>Viridiplantae</taxon>
        <taxon>Streptophyta</taxon>
        <taxon>Embryophyta</taxon>
        <taxon>Tracheophyta</taxon>
        <taxon>Spermatophyta</taxon>
        <taxon>Magnoliopsida</taxon>
        <taxon>Liliopsida</taxon>
        <taxon>Poales</taxon>
        <taxon>Poaceae</taxon>
        <taxon>BOP clade</taxon>
        <taxon>Pooideae</taxon>
        <taxon>Triticodae</taxon>
        <taxon>Triticeae</taxon>
        <taxon>Triticinae</taxon>
        <taxon>Triticum</taxon>
    </lineage>
</organism>
<reference evidence="2" key="2">
    <citation type="submission" date="2018-03" db="EMBL/GenBank/DDBJ databases">
        <title>The Triticum urartu genome reveals the dynamic nature of wheat genome evolution.</title>
        <authorList>
            <person name="Ling H."/>
            <person name="Ma B."/>
            <person name="Shi X."/>
            <person name="Liu H."/>
            <person name="Dong L."/>
            <person name="Sun H."/>
            <person name="Cao Y."/>
            <person name="Gao Q."/>
            <person name="Zheng S."/>
            <person name="Li Y."/>
            <person name="Yu Y."/>
            <person name="Du H."/>
            <person name="Qi M."/>
            <person name="Li Y."/>
            <person name="Yu H."/>
            <person name="Cui Y."/>
            <person name="Wang N."/>
            <person name="Chen C."/>
            <person name="Wu H."/>
            <person name="Zhao Y."/>
            <person name="Zhang J."/>
            <person name="Li Y."/>
            <person name="Zhou W."/>
            <person name="Zhang B."/>
            <person name="Hu W."/>
            <person name="Eijk M."/>
            <person name="Tang J."/>
            <person name="Witsenboer H."/>
            <person name="Zhao S."/>
            <person name="Li Z."/>
            <person name="Zhang A."/>
            <person name="Wang D."/>
            <person name="Liang C."/>
        </authorList>
    </citation>
    <scope>NUCLEOTIDE SEQUENCE [LARGE SCALE GENOMIC DNA]</scope>
    <source>
        <strain evidence="2">cv. G1812</strain>
    </source>
</reference>
<protein>
    <submittedName>
        <fullName evidence="2">Uncharacterized protein</fullName>
    </submittedName>
</protein>
<evidence type="ECO:0000256" key="1">
    <source>
        <dbReference type="SAM" id="MobiDB-lite"/>
    </source>
</evidence>
<reference evidence="3" key="1">
    <citation type="journal article" date="2013" name="Nature">
        <title>Draft genome of the wheat A-genome progenitor Triticum urartu.</title>
        <authorList>
            <person name="Ling H.Q."/>
            <person name="Zhao S."/>
            <person name="Liu D."/>
            <person name="Wang J."/>
            <person name="Sun H."/>
            <person name="Zhang C."/>
            <person name="Fan H."/>
            <person name="Li D."/>
            <person name="Dong L."/>
            <person name="Tao Y."/>
            <person name="Gao C."/>
            <person name="Wu H."/>
            <person name="Li Y."/>
            <person name="Cui Y."/>
            <person name="Guo X."/>
            <person name="Zheng S."/>
            <person name="Wang B."/>
            <person name="Yu K."/>
            <person name="Liang Q."/>
            <person name="Yang W."/>
            <person name="Lou X."/>
            <person name="Chen J."/>
            <person name="Feng M."/>
            <person name="Jian J."/>
            <person name="Zhang X."/>
            <person name="Luo G."/>
            <person name="Jiang Y."/>
            <person name="Liu J."/>
            <person name="Wang Z."/>
            <person name="Sha Y."/>
            <person name="Zhang B."/>
            <person name="Wu H."/>
            <person name="Tang D."/>
            <person name="Shen Q."/>
            <person name="Xue P."/>
            <person name="Zou S."/>
            <person name="Wang X."/>
            <person name="Liu X."/>
            <person name="Wang F."/>
            <person name="Yang Y."/>
            <person name="An X."/>
            <person name="Dong Z."/>
            <person name="Zhang K."/>
            <person name="Zhang X."/>
            <person name="Luo M.C."/>
            <person name="Dvorak J."/>
            <person name="Tong Y."/>
            <person name="Wang J."/>
            <person name="Yang H."/>
            <person name="Li Z."/>
            <person name="Wang D."/>
            <person name="Zhang A."/>
            <person name="Wang J."/>
        </authorList>
    </citation>
    <scope>NUCLEOTIDE SEQUENCE</scope>
    <source>
        <strain evidence="3">cv. G1812</strain>
    </source>
</reference>
<dbReference type="Gramene" id="TuG1812G0600002377.01.T01">
    <property type="protein sequence ID" value="TuG1812G0600002377.01.T01.cds358721"/>
    <property type="gene ID" value="TuG1812G0600002377.01"/>
</dbReference>
<accession>A0A8R7UTK9</accession>
<dbReference type="EnsemblPlants" id="TuG1812G0600002377.01.T01">
    <property type="protein sequence ID" value="TuG1812G0600002377.01.T01.cds358721"/>
    <property type="gene ID" value="TuG1812G0600002377.01"/>
</dbReference>
<sequence>MIWCFVKPPILRPTFSSCPIPLPPIFFLLNRLLPSSLRLSLSAPPMLSICVMHICILGPPTNSLYSRGRGPSFVHHIYVRLHLRNTTRDSHILHGISFRVLTLAFRRRRRASSVLPPPPSSRRCPRVSRASGPSSPHQLGGSPYTRSNDLG</sequence>